<organism evidence="4 5">
    <name type="scientific">Gordonia rhizosphera NBRC 16068</name>
    <dbReference type="NCBI Taxonomy" id="1108045"/>
    <lineage>
        <taxon>Bacteria</taxon>
        <taxon>Bacillati</taxon>
        <taxon>Actinomycetota</taxon>
        <taxon>Actinomycetes</taxon>
        <taxon>Mycobacteriales</taxon>
        <taxon>Gordoniaceae</taxon>
        <taxon>Gordonia</taxon>
    </lineage>
</organism>
<dbReference type="eggNOG" id="COG1853">
    <property type="taxonomic scope" value="Bacteria"/>
</dbReference>
<dbReference type="PANTHER" id="PTHR30466">
    <property type="entry name" value="FLAVIN REDUCTASE"/>
    <property type="match status" value="1"/>
</dbReference>
<dbReference type="Pfam" id="PF01613">
    <property type="entry name" value="Flavin_Reduct"/>
    <property type="match status" value="1"/>
</dbReference>
<proteinExistence type="inferred from homology"/>
<comment type="caution">
    <text evidence="4">The sequence shown here is derived from an EMBL/GenBank/DDBJ whole genome shotgun (WGS) entry which is preliminary data.</text>
</comment>
<evidence type="ECO:0000313" key="4">
    <source>
        <dbReference type="EMBL" id="GAB92012.1"/>
    </source>
</evidence>
<dbReference type="SUPFAM" id="SSF50475">
    <property type="entry name" value="FMN-binding split barrel"/>
    <property type="match status" value="1"/>
</dbReference>
<dbReference type="InterPro" id="IPR002563">
    <property type="entry name" value="Flavin_Rdtase-like_dom"/>
</dbReference>
<protein>
    <submittedName>
        <fullName evidence="4">Putative oxidoreductase</fullName>
    </submittedName>
</protein>
<accession>K6WIM2</accession>
<dbReference type="GO" id="GO:0010181">
    <property type="term" value="F:FMN binding"/>
    <property type="evidence" value="ECO:0007669"/>
    <property type="project" value="InterPro"/>
</dbReference>
<sequence>MITNIVRPLTDSLRDVMAGVCTPVSVVTTLVEGRPHGTTVSAFSSLSMDPPMVMVALDRKSNTLSAIQESGRFALNILGTRDEGVARQFATKGDDKFASVEWCKSSGSARLRHAYGWVACTVRAVTDGGDHVIIAGEVLEAELVDAEPLTYHRRNFGTHAPLPSDTH</sequence>
<evidence type="ECO:0000259" key="3">
    <source>
        <dbReference type="SMART" id="SM00903"/>
    </source>
</evidence>
<feature type="domain" description="Flavin reductase like" evidence="3">
    <location>
        <begin position="17"/>
        <end position="158"/>
    </location>
</feature>
<dbReference type="Gene3D" id="2.30.110.10">
    <property type="entry name" value="Electron Transport, Fmn-binding Protein, Chain A"/>
    <property type="match status" value="1"/>
</dbReference>
<dbReference type="Proteomes" id="UP000008363">
    <property type="component" value="Unassembled WGS sequence"/>
</dbReference>
<dbReference type="RefSeq" id="WP_006336035.1">
    <property type="nucleotide sequence ID" value="NZ_BAHC01000156.1"/>
</dbReference>
<reference evidence="4 5" key="1">
    <citation type="submission" date="2012-08" db="EMBL/GenBank/DDBJ databases">
        <title>Whole genome shotgun sequence of Gordonia rhizosphera NBRC 16068.</title>
        <authorList>
            <person name="Takarada H."/>
            <person name="Isaki S."/>
            <person name="Hosoyama A."/>
            <person name="Tsuchikane K."/>
            <person name="Katsumata H."/>
            <person name="Baba S."/>
            <person name="Ohji S."/>
            <person name="Yamazaki S."/>
            <person name="Fujita N."/>
        </authorList>
    </citation>
    <scope>NUCLEOTIDE SEQUENCE [LARGE SCALE GENOMIC DNA]</scope>
    <source>
        <strain evidence="4 5">NBRC 16068</strain>
    </source>
</reference>
<name>K6WIM2_9ACTN</name>
<dbReference type="EMBL" id="BAHC01000156">
    <property type="protein sequence ID" value="GAB92012.1"/>
    <property type="molecule type" value="Genomic_DNA"/>
</dbReference>
<keyword evidence="2" id="KW-0560">Oxidoreductase</keyword>
<evidence type="ECO:0000256" key="2">
    <source>
        <dbReference type="ARBA" id="ARBA00023002"/>
    </source>
</evidence>
<dbReference type="STRING" id="1108045.GORHZ_156_00230"/>
<keyword evidence="5" id="KW-1185">Reference proteome</keyword>
<dbReference type="PANTHER" id="PTHR30466:SF11">
    <property type="entry name" value="FLAVIN-DEPENDENT MONOOXYGENASE, REDUCTASE SUBUNIT HSAB"/>
    <property type="match status" value="1"/>
</dbReference>
<dbReference type="SMART" id="SM00903">
    <property type="entry name" value="Flavin_Reduct"/>
    <property type="match status" value="1"/>
</dbReference>
<dbReference type="AlphaFoldDB" id="K6WIM2"/>
<dbReference type="InterPro" id="IPR012349">
    <property type="entry name" value="Split_barrel_FMN-bd"/>
</dbReference>
<dbReference type="InterPro" id="IPR050268">
    <property type="entry name" value="NADH-dep_flavin_reductase"/>
</dbReference>
<comment type="similarity">
    <text evidence="1">Belongs to the non-flavoprotein flavin reductase family.</text>
</comment>
<evidence type="ECO:0000256" key="1">
    <source>
        <dbReference type="ARBA" id="ARBA00008898"/>
    </source>
</evidence>
<dbReference type="GO" id="GO:0042602">
    <property type="term" value="F:riboflavin reductase (NADPH) activity"/>
    <property type="evidence" value="ECO:0007669"/>
    <property type="project" value="TreeGrafter"/>
</dbReference>
<evidence type="ECO:0000313" key="5">
    <source>
        <dbReference type="Proteomes" id="UP000008363"/>
    </source>
</evidence>
<gene>
    <name evidence="4" type="ORF">GORHZ_156_00230</name>
</gene>